<dbReference type="EMBL" id="BDGJ01000211">
    <property type="protein sequence ID" value="GAW94275.1"/>
    <property type="molecule type" value="Genomic_DNA"/>
</dbReference>
<gene>
    <name evidence="1" type="ORF">KKC1_33850</name>
</gene>
<sequence length="85" mass="9742">NPQEAERDAQVRQQVLKHLEQKLKIGGLKGLISNSAYRKFLSVSNGAVQIDKDRINEEARFDGTYVLRTNTVNLRIKFPEIFTII</sequence>
<dbReference type="Proteomes" id="UP000197032">
    <property type="component" value="Unassembled WGS sequence"/>
</dbReference>
<protein>
    <submittedName>
        <fullName evidence="1">Transposase IS4 family protein</fullName>
    </submittedName>
</protein>
<dbReference type="AlphaFoldDB" id="A0A1Z5HY81"/>
<feature type="non-terminal residue" evidence="1">
    <location>
        <position position="1"/>
    </location>
</feature>
<accession>A0A1Z5HY81</accession>
<reference evidence="2" key="1">
    <citation type="journal article" date="2017" name="Appl. Environ. Microbiol.">
        <title>Genomic analysis of Calderihabitans maritimus KKC1, a thermophilic hydrogenogenic carboxydotrophic bacterium isolated from marine sediment.</title>
        <authorList>
            <person name="Omae K."/>
            <person name="Yoneda Y."/>
            <person name="Fukuyama Y."/>
            <person name="Yoshida T."/>
            <person name="Sako Y."/>
        </authorList>
    </citation>
    <scope>NUCLEOTIDE SEQUENCE [LARGE SCALE GENOMIC DNA]</scope>
    <source>
        <strain evidence="2">KKC1</strain>
    </source>
</reference>
<name>A0A1Z5HY81_9FIRM</name>
<evidence type="ECO:0000313" key="2">
    <source>
        <dbReference type="Proteomes" id="UP000197032"/>
    </source>
</evidence>
<evidence type="ECO:0000313" key="1">
    <source>
        <dbReference type="EMBL" id="GAW94275.1"/>
    </source>
</evidence>
<proteinExistence type="predicted"/>
<organism evidence="1 2">
    <name type="scientific">Calderihabitans maritimus</name>
    <dbReference type="NCBI Taxonomy" id="1246530"/>
    <lineage>
        <taxon>Bacteria</taxon>
        <taxon>Bacillati</taxon>
        <taxon>Bacillota</taxon>
        <taxon>Clostridia</taxon>
        <taxon>Neomoorellales</taxon>
        <taxon>Calderihabitantaceae</taxon>
        <taxon>Calderihabitans</taxon>
    </lineage>
</organism>
<comment type="caution">
    <text evidence="1">The sequence shown here is derived from an EMBL/GenBank/DDBJ whole genome shotgun (WGS) entry which is preliminary data.</text>
</comment>
<keyword evidence="2" id="KW-1185">Reference proteome</keyword>